<protein>
    <submittedName>
        <fullName evidence="3">Uncharacterized protein</fullName>
    </submittedName>
</protein>
<organism evidence="3 4">
    <name type="scientific">Bifidobacterium pullorum</name>
    <dbReference type="NCBI Taxonomy" id="78448"/>
    <lineage>
        <taxon>Bacteria</taxon>
        <taxon>Bacillati</taxon>
        <taxon>Actinomycetota</taxon>
        <taxon>Actinomycetes</taxon>
        <taxon>Bifidobacteriales</taxon>
        <taxon>Bifidobacteriaceae</taxon>
        <taxon>Bifidobacterium</taxon>
    </lineage>
</organism>
<sequence length="466" mass="48522">MSATGRATTGYLRAHRMPAALLFVASLLCALLPVVALGGLNAYMGAVREGAAGRFGGYAYQVSGGSGEVAAVMAGHVADGTAVAALSARGSLGVNAGGQTRRTVGEVSFLTGPSRYGTLVEGRQPEREGEIALSPAAAGQIGAVPGDTVTVGCDDAAGLPGVYSLVGLAVDPADAGAVWAAAVTAPDALAGSGLWLTDDPSIPESGVVAAEAGTGSVAVGRLESSVRRAEESARSRDLPGYRWYGLVLFAVAVCVLTATAVAFHRAGPCDGRMVVDALMACGFPRARGPLDGVPRPAGLHAARHRGRDRGGLRRARRGARHDRSLVRPVLALDPLPGIAGRNRVRGRNAGLLDRDLLACPVPPAPARGHGTRPGTRLAVARRARRDHAGPRVRGHRTLPCGRMDVRRGRWARCWAGPRRARCSRRCRGWPARRQQAARRAANAPWPRPHARWPSCSWRPAPGSAGR</sequence>
<reference evidence="3 4" key="1">
    <citation type="submission" date="2014-03" db="EMBL/GenBank/DDBJ databases">
        <title>Genomics of Bifidobacteria.</title>
        <authorList>
            <person name="Ventura M."/>
            <person name="Milani C."/>
            <person name="Lugli G.A."/>
        </authorList>
    </citation>
    <scope>NUCLEOTIDE SEQUENCE [LARGE SCALE GENOMIC DNA]</scope>
    <source>
        <strain evidence="3 4">LMG 21816</strain>
    </source>
</reference>
<gene>
    <name evidence="3" type="ORF">BPULL_8001</name>
</gene>
<comment type="caution">
    <text evidence="3">The sequence shown here is derived from an EMBL/GenBank/DDBJ whole genome shotgun (WGS) entry which is preliminary data.</text>
</comment>
<feature type="compositionally biased region" description="Basic residues" evidence="1">
    <location>
        <begin position="301"/>
        <end position="319"/>
    </location>
</feature>
<evidence type="ECO:0000256" key="2">
    <source>
        <dbReference type="SAM" id="Phobius"/>
    </source>
</evidence>
<feature type="region of interest" description="Disordered" evidence="1">
    <location>
        <begin position="435"/>
        <end position="466"/>
    </location>
</feature>
<keyword evidence="2" id="KW-1133">Transmembrane helix</keyword>
<evidence type="ECO:0000313" key="3">
    <source>
        <dbReference type="EMBL" id="KFI84110.1"/>
    </source>
</evidence>
<evidence type="ECO:0000256" key="1">
    <source>
        <dbReference type="SAM" id="MobiDB-lite"/>
    </source>
</evidence>
<name>A0A7V8KRK5_9BIFI</name>
<feature type="region of interest" description="Disordered" evidence="1">
    <location>
        <begin position="292"/>
        <end position="319"/>
    </location>
</feature>
<feature type="compositionally biased region" description="Low complexity" evidence="1">
    <location>
        <begin position="435"/>
        <end position="444"/>
    </location>
</feature>
<feature type="transmembrane region" description="Helical" evidence="2">
    <location>
        <begin position="243"/>
        <end position="263"/>
    </location>
</feature>
<accession>A0A7V8KRK5</accession>
<dbReference type="AlphaFoldDB" id="A0A7V8KRK5"/>
<dbReference type="EMBL" id="JGZJ01000002">
    <property type="protein sequence ID" value="KFI84110.1"/>
    <property type="molecule type" value="Genomic_DNA"/>
</dbReference>
<keyword evidence="2" id="KW-0472">Membrane</keyword>
<evidence type="ECO:0000313" key="4">
    <source>
        <dbReference type="Proteomes" id="UP000029109"/>
    </source>
</evidence>
<dbReference type="Proteomes" id="UP000029109">
    <property type="component" value="Unassembled WGS sequence"/>
</dbReference>
<keyword evidence="2" id="KW-0812">Transmembrane</keyword>
<proteinExistence type="predicted"/>